<dbReference type="SUPFAM" id="SSF52833">
    <property type="entry name" value="Thioredoxin-like"/>
    <property type="match status" value="1"/>
</dbReference>
<feature type="domain" description="Alkyl hydroperoxide reductase subunit C/ Thiol specific antioxidant" evidence="2">
    <location>
        <begin position="1"/>
        <end position="100"/>
    </location>
</feature>
<dbReference type="InterPro" id="IPR000866">
    <property type="entry name" value="AhpC/TSA"/>
</dbReference>
<evidence type="ECO:0000313" key="4">
    <source>
        <dbReference type="Proteomes" id="UP000593802"/>
    </source>
</evidence>
<accession>A0A7I8DBN7</accession>
<dbReference type="Pfam" id="PF00578">
    <property type="entry name" value="AhpC-TSA"/>
    <property type="match status" value="1"/>
</dbReference>
<dbReference type="Proteomes" id="UP000593802">
    <property type="component" value="Chromosome"/>
</dbReference>
<evidence type="ECO:0000259" key="2">
    <source>
        <dbReference type="Pfam" id="PF00578"/>
    </source>
</evidence>
<keyword evidence="1" id="KW-1015">Disulfide bond</keyword>
<dbReference type="Gene3D" id="3.40.30.10">
    <property type="entry name" value="Glutaredoxin"/>
    <property type="match status" value="1"/>
</dbReference>
<dbReference type="KEGG" id="eff:skT53_13540"/>
<dbReference type="EMBL" id="AP023366">
    <property type="protein sequence ID" value="BCJ86369.1"/>
    <property type="molecule type" value="Genomic_DNA"/>
</dbReference>
<evidence type="ECO:0000256" key="1">
    <source>
        <dbReference type="ARBA" id="ARBA00023157"/>
    </source>
</evidence>
<dbReference type="GO" id="GO:0016491">
    <property type="term" value="F:oxidoreductase activity"/>
    <property type="evidence" value="ECO:0007669"/>
    <property type="project" value="InterPro"/>
</dbReference>
<proteinExistence type="predicted"/>
<dbReference type="GO" id="GO:0016209">
    <property type="term" value="F:antioxidant activity"/>
    <property type="evidence" value="ECO:0007669"/>
    <property type="project" value="InterPro"/>
</dbReference>
<keyword evidence="4" id="KW-1185">Reference proteome</keyword>
<gene>
    <name evidence="3" type="ORF">skT53_13540</name>
</gene>
<name>A0A7I8DBN7_9BACL</name>
<evidence type="ECO:0000313" key="3">
    <source>
        <dbReference type="EMBL" id="BCJ86369.1"/>
    </source>
</evidence>
<sequence>MHEVYPDFRKAGAQLFAISVEKPERIKEMVQKHGLSFPCLSDEGGQTARNYNILWELSPALQAQYREGLKFDLSQVSANSGWHLPVPATFIIDRNGVIRSALVDQDFTKRMEPSDILDTLKTI</sequence>
<dbReference type="InterPro" id="IPR036249">
    <property type="entry name" value="Thioredoxin-like_sf"/>
</dbReference>
<protein>
    <recommendedName>
        <fullName evidence="2">Alkyl hydroperoxide reductase subunit C/ Thiol specific antioxidant domain-containing protein</fullName>
    </recommendedName>
</protein>
<reference evidence="3 4" key="1">
    <citation type="submission" date="2020-08" db="EMBL/GenBank/DDBJ databases">
        <title>Complete Genome Sequence of Effusibacillus dendaii Strain skT53, Isolated from Farmland soil.</title>
        <authorList>
            <person name="Konishi T."/>
            <person name="Kawasaki H."/>
        </authorList>
    </citation>
    <scope>NUCLEOTIDE SEQUENCE [LARGE SCALE GENOMIC DNA]</scope>
    <source>
        <strain evidence="4">skT53</strain>
    </source>
</reference>
<organism evidence="3 4">
    <name type="scientific">Effusibacillus dendaii</name>
    <dbReference type="NCBI Taxonomy" id="2743772"/>
    <lineage>
        <taxon>Bacteria</taxon>
        <taxon>Bacillati</taxon>
        <taxon>Bacillota</taxon>
        <taxon>Bacilli</taxon>
        <taxon>Bacillales</taxon>
        <taxon>Alicyclobacillaceae</taxon>
        <taxon>Effusibacillus</taxon>
    </lineage>
</organism>
<dbReference type="AlphaFoldDB" id="A0A7I8DBN7"/>